<organism evidence="2 3">
    <name type="scientific">Phormidium nigroviride PCC 7112</name>
    <dbReference type="NCBI Taxonomy" id="179408"/>
    <lineage>
        <taxon>Bacteria</taxon>
        <taxon>Bacillati</taxon>
        <taxon>Cyanobacteriota</taxon>
        <taxon>Cyanophyceae</taxon>
        <taxon>Oscillatoriophycideae</taxon>
        <taxon>Oscillatoriales</taxon>
        <taxon>Oscillatoriaceae</taxon>
        <taxon>Phormidium</taxon>
    </lineage>
</organism>
<reference evidence="2 3" key="1">
    <citation type="submission" date="2012-05" db="EMBL/GenBank/DDBJ databases">
        <title>Finished chromosome of genome of Oscillatoria sp. PCC 7112.</title>
        <authorList>
            <consortium name="US DOE Joint Genome Institute"/>
            <person name="Gugger M."/>
            <person name="Coursin T."/>
            <person name="Rippka R."/>
            <person name="Tandeau De Marsac N."/>
            <person name="Huntemann M."/>
            <person name="Wei C.-L."/>
            <person name="Han J."/>
            <person name="Detter J.C."/>
            <person name="Han C."/>
            <person name="Tapia R."/>
            <person name="Davenport K."/>
            <person name="Daligault H."/>
            <person name="Erkkila T."/>
            <person name="Gu W."/>
            <person name="Munk A.C.C."/>
            <person name="Teshima H."/>
            <person name="Xu Y."/>
            <person name="Chain P."/>
            <person name="Chen A."/>
            <person name="Krypides N."/>
            <person name="Mavromatis K."/>
            <person name="Markowitz V."/>
            <person name="Szeto E."/>
            <person name="Ivanova N."/>
            <person name="Mikhailova N."/>
            <person name="Ovchinnikova G."/>
            <person name="Pagani I."/>
            <person name="Pati A."/>
            <person name="Goodwin L."/>
            <person name="Peters L."/>
            <person name="Pitluck S."/>
            <person name="Woyke T."/>
            <person name="Kerfeld C."/>
        </authorList>
    </citation>
    <scope>NUCLEOTIDE SEQUENCE [LARGE SCALE GENOMIC DNA]</scope>
    <source>
        <strain evidence="2 3">PCC 7112</strain>
    </source>
</reference>
<feature type="region of interest" description="Disordered" evidence="1">
    <location>
        <begin position="1"/>
        <end position="20"/>
    </location>
</feature>
<accession>K9VDC2</accession>
<dbReference type="AlphaFoldDB" id="K9VDC2"/>
<dbReference type="Proteomes" id="UP000010478">
    <property type="component" value="Chromosome"/>
</dbReference>
<gene>
    <name evidence="2" type="ORF">Osc7112_0925</name>
</gene>
<proteinExistence type="predicted"/>
<dbReference type="KEGG" id="oni:Osc7112_0925"/>
<dbReference type="STRING" id="179408.Osc7112_0925"/>
<keyword evidence="3" id="KW-1185">Reference proteome</keyword>
<name>K9VDC2_9CYAN</name>
<dbReference type="HOGENOM" id="CLU_2881538_0_0_3"/>
<dbReference type="EMBL" id="CP003614">
    <property type="protein sequence ID" value="AFZ05494.1"/>
    <property type="molecule type" value="Genomic_DNA"/>
</dbReference>
<evidence type="ECO:0000313" key="2">
    <source>
        <dbReference type="EMBL" id="AFZ05494.1"/>
    </source>
</evidence>
<evidence type="ECO:0000256" key="1">
    <source>
        <dbReference type="SAM" id="MobiDB-lite"/>
    </source>
</evidence>
<evidence type="ECO:0000313" key="3">
    <source>
        <dbReference type="Proteomes" id="UP000010478"/>
    </source>
</evidence>
<protein>
    <submittedName>
        <fullName evidence="2">Uncharacterized protein</fullName>
    </submittedName>
</protein>
<sequence length="63" mass="7005">MIRGNLSEASNQDLGGEDAHPTGQYQLLVGQASSLQLKVRDAQLKVIVISNKYETLFLHNKHE</sequence>